<gene>
    <name evidence="1" type="ORF">EVAR_48633_1</name>
</gene>
<accession>A0A4C1XMK0</accession>
<evidence type="ECO:0000313" key="2">
    <source>
        <dbReference type="Proteomes" id="UP000299102"/>
    </source>
</evidence>
<keyword evidence="2" id="KW-1185">Reference proteome</keyword>
<dbReference type="EMBL" id="BGZK01000921">
    <property type="protein sequence ID" value="GBP65156.1"/>
    <property type="molecule type" value="Genomic_DNA"/>
</dbReference>
<dbReference type="AlphaFoldDB" id="A0A4C1XMK0"/>
<dbReference type="Proteomes" id="UP000299102">
    <property type="component" value="Unassembled WGS sequence"/>
</dbReference>
<comment type="caution">
    <text evidence="1">The sequence shown here is derived from an EMBL/GenBank/DDBJ whole genome shotgun (WGS) entry which is preliminary data.</text>
</comment>
<organism evidence="1 2">
    <name type="scientific">Eumeta variegata</name>
    <name type="common">Bagworm moth</name>
    <name type="synonym">Eumeta japonica</name>
    <dbReference type="NCBI Taxonomy" id="151549"/>
    <lineage>
        <taxon>Eukaryota</taxon>
        <taxon>Metazoa</taxon>
        <taxon>Ecdysozoa</taxon>
        <taxon>Arthropoda</taxon>
        <taxon>Hexapoda</taxon>
        <taxon>Insecta</taxon>
        <taxon>Pterygota</taxon>
        <taxon>Neoptera</taxon>
        <taxon>Endopterygota</taxon>
        <taxon>Lepidoptera</taxon>
        <taxon>Glossata</taxon>
        <taxon>Ditrysia</taxon>
        <taxon>Tineoidea</taxon>
        <taxon>Psychidae</taxon>
        <taxon>Oiketicinae</taxon>
        <taxon>Eumeta</taxon>
    </lineage>
</organism>
<sequence>MVIAIHGYHNLRLVTRALSASRVSDGEGLMEGEVGRLSPCRSPKLSLTGRNEIAEASCFYSPRVLHPAGRVFPLLCFWQTHEPFKREYYDFGRRSNILNRKLKRLNSRFGRAGGRRCGRIDTSRALAKAVTRAARADGRSGGPLLALSVRRLRAESGRSITSPVARYAHVIAAR</sequence>
<name>A0A4C1XMK0_EUMVA</name>
<proteinExistence type="predicted"/>
<protein>
    <submittedName>
        <fullName evidence="1">Uncharacterized protein</fullName>
    </submittedName>
</protein>
<evidence type="ECO:0000313" key="1">
    <source>
        <dbReference type="EMBL" id="GBP65156.1"/>
    </source>
</evidence>
<reference evidence="1 2" key="1">
    <citation type="journal article" date="2019" name="Commun. Biol.">
        <title>The bagworm genome reveals a unique fibroin gene that provides high tensile strength.</title>
        <authorList>
            <person name="Kono N."/>
            <person name="Nakamura H."/>
            <person name="Ohtoshi R."/>
            <person name="Tomita M."/>
            <person name="Numata K."/>
            <person name="Arakawa K."/>
        </authorList>
    </citation>
    <scope>NUCLEOTIDE SEQUENCE [LARGE SCALE GENOMIC DNA]</scope>
</reference>